<dbReference type="GO" id="GO:0004519">
    <property type="term" value="F:endonuclease activity"/>
    <property type="evidence" value="ECO:0007669"/>
    <property type="project" value="UniProtKB-KW"/>
</dbReference>
<reference evidence="3 4" key="1">
    <citation type="submission" date="2019-02" db="EMBL/GenBank/DDBJ databases">
        <title>Planctomycetal bacteria perform biofilm scaping via a novel small molecule.</title>
        <authorList>
            <person name="Jeske O."/>
            <person name="Boedeker C."/>
            <person name="Wiegand S."/>
            <person name="Breitling P."/>
            <person name="Kallscheuer N."/>
            <person name="Jogler M."/>
            <person name="Rohde M."/>
            <person name="Petersen J."/>
            <person name="Medema M.H."/>
            <person name="Surup F."/>
            <person name="Jogler C."/>
        </authorList>
    </citation>
    <scope>NUCLEOTIDE SEQUENCE [LARGE SCALE GENOMIC DNA]</scope>
    <source>
        <strain evidence="3 4">Mal15</strain>
    </source>
</reference>
<dbReference type="RefSeq" id="WP_147870038.1">
    <property type="nucleotide sequence ID" value="NZ_CP036264.1"/>
</dbReference>
<evidence type="ECO:0000313" key="4">
    <source>
        <dbReference type="Proteomes" id="UP000321353"/>
    </source>
</evidence>
<dbReference type="InterPro" id="IPR050410">
    <property type="entry name" value="CCR4/nocturin_mRNA_transcr"/>
</dbReference>
<keyword evidence="1" id="KW-0732">Signal</keyword>
<feature type="domain" description="Endonuclease/exonuclease/phosphatase" evidence="2">
    <location>
        <begin position="36"/>
        <end position="275"/>
    </location>
</feature>
<dbReference type="InterPro" id="IPR036691">
    <property type="entry name" value="Endo/exonu/phosph_ase_sf"/>
</dbReference>
<keyword evidence="3" id="KW-0269">Exonuclease</keyword>
<name>A0A5B9MK83_9BACT</name>
<dbReference type="AlphaFoldDB" id="A0A5B9MK83"/>
<keyword evidence="3" id="KW-0540">Nuclease</keyword>
<dbReference type="PANTHER" id="PTHR12121">
    <property type="entry name" value="CARBON CATABOLITE REPRESSOR PROTEIN 4"/>
    <property type="match status" value="1"/>
</dbReference>
<gene>
    <name evidence="3" type="ORF">Mal15_49460</name>
</gene>
<dbReference type="InterPro" id="IPR005135">
    <property type="entry name" value="Endo/exonuclease/phosphatase"/>
</dbReference>
<feature type="signal peptide" evidence="1">
    <location>
        <begin position="1"/>
        <end position="20"/>
    </location>
</feature>
<dbReference type="GO" id="GO:0000175">
    <property type="term" value="F:3'-5'-RNA exonuclease activity"/>
    <property type="evidence" value="ECO:0007669"/>
    <property type="project" value="TreeGrafter"/>
</dbReference>
<dbReference type="Gene3D" id="3.60.10.10">
    <property type="entry name" value="Endonuclease/exonuclease/phosphatase"/>
    <property type="match status" value="1"/>
</dbReference>
<keyword evidence="3" id="KW-0255">Endonuclease</keyword>
<dbReference type="Proteomes" id="UP000321353">
    <property type="component" value="Chromosome"/>
</dbReference>
<proteinExistence type="predicted"/>
<evidence type="ECO:0000259" key="2">
    <source>
        <dbReference type="Pfam" id="PF03372"/>
    </source>
</evidence>
<dbReference type="Pfam" id="PF03372">
    <property type="entry name" value="Exo_endo_phos"/>
    <property type="match status" value="1"/>
</dbReference>
<feature type="chain" id="PRO_5022679029" evidence="1">
    <location>
        <begin position="21"/>
        <end position="286"/>
    </location>
</feature>
<protein>
    <submittedName>
        <fullName evidence="3">Endonuclease/Exonuclease/phosphatase family protein</fullName>
    </submittedName>
</protein>
<dbReference type="PANTHER" id="PTHR12121:SF36">
    <property type="entry name" value="ENDONUCLEASE_EXONUCLEASE_PHOSPHATASE DOMAIN-CONTAINING PROTEIN"/>
    <property type="match status" value="1"/>
</dbReference>
<evidence type="ECO:0000313" key="3">
    <source>
        <dbReference type="EMBL" id="QEG00870.1"/>
    </source>
</evidence>
<dbReference type="KEGG" id="smam:Mal15_49460"/>
<dbReference type="CDD" id="cd09083">
    <property type="entry name" value="EEP-1"/>
    <property type="match status" value="1"/>
</dbReference>
<keyword evidence="3" id="KW-0378">Hydrolase</keyword>
<accession>A0A5B9MK83</accession>
<dbReference type="SUPFAM" id="SSF56219">
    <property type="entry name" value="DNase I-like"/>
    <property type="match status" value="1"/>
</dbReference>
<sequence precursor="true">MIRLLCFTLLIALPIVSTSAQEESDDGPATQPLKVATYNVRYANPGDGEDVWPNRQEFVIEYCKRNDIIGLQEVTEPQFAQLRAGLTDFDSYGVGRDDGKSGGEHAPFFYRSDKFEVIDKGTFWLSESPETVGVKGWDAALPRTCTWIHFRDKRSGAEFYVANTHFDHRGAKARAESGKLLAKRLGQLPKELPIILMGDFNCMIDSEPYNAIVTSLTDARNASESDPTGPNSTWNGFKKIQPDRIIDHIFVRAADVRQLAVHDPKTDRGRFASDHLPVQIVVSLEK</sequence>
<dbReference type="EMBL" id="CP036264">
    <property type="protein sequence ID" value="QEG00870.1"/>
    <property type="molecule type" value="Genomic_DNA"/>
</dbReference>
<keyword evidence="4" id="KW-1185">Reference proteome</keyword>
<organism evidence="3 4">
    <name type="scientific">Stieleria maiorica</name>
    <dbReference type="NCBI Taxonomy" id="2795974"/>
    <lineage>
        <taxon>Bacteria</taxon>
        <taxon>Pseudomonadati</taxon>
        <taxon>Planctomycetota</taxon>
        <taxon>Planctomycetia</taxon>
        <taxon>Pirellulales</taxon>
        <taxon>Pirellulaceae</taxon>
        <taxon>Stieleria</taxon>
    </lineage>
</organism>
<evidence type="ECO:0000256" key="1">
    <source>
        <dbReference type="SAM" id="SignalP"/>
    </source>
</evidence>